<gene>
    <name evidence="1" type="ORF">DN069_20830</name>
</gene>
<sequence>MSLAQAQTVLLKLYLDKGYRLAHRSDPALFAERMGLDGTHAGMVSALSPDELDDFATTLVGKRWRLMKPRTPKACEWIENNDPGLVAEFAERYPMRPGAPSESQSLDLVAFLRDCADFDPEIPGSLADVAEFELMLGRARVIGHGLPVDRSEVTPGQSGLHSEFAWDSLVWVPRRTAFARFSHDVVGVVSGSSPIDSPEMPQGVVVSARANGVMPRVLRVPDSTLQILESIQEPTVAERIAGATGLSPVNIRRTLVKLSDSEVIDSAYIGPPRD</sequence>
<reference evidence="1 2" key="1">
    <citation type="submission" date="2018-06" db="EMBL/GenBank/DDBJ databases">
        <title>Streptacidiphilus pinicola sp. nov., isolated from pine grove soil.</title>
        <authorList>
            <person name="Roh S.G."/>
            <person name="Park S."/>
            <person name="Kim M.-K."/>
            <person name="Yun B.-R."/>
            <person name="Park J."/>
            <person name="Kim M.J."/>
            <person name="Kim Y.S."/>
            <person name="Kim S.B."/>
        </authorList>
    </citation>
    <scope>NUCLEOTIDE SEQUENCE [LARGE SCALE GENOMIC DNA]</scope>
    <source>
        <strain evidence="1 2">MMS16-CNU450</strain>
    </source>
</reference>
<dbReference type="Proteomes" id="UP000248889">
    <property type="component" value="Unassembled WGS sequence"/>
</dbReference>
<accession>A0A2X0IJY4</accession>
<proteinExistence type="predicted"/>
<protein>
    <submittedName>
        <fullName evidence="1">Uncharacterized protein</fullName>
    </submittedName>
</protein>
<evidence type="ECO:0000313" key="1">
    <source>
        <dbReference type="EMBL" id="RAG83701.1"/>
    </source>
</evidence>
<dbReference type="RefSeq" id="WP_111503012.1">
    <property type="nucleotide sequence ID" value="NZ_QKYN01000081.1"/>
</dbReference>
<comment type="caution">
    <text evidence="1">The sequence shown here is derived from an EMBL/GenBank/DDBJ whole genome shotgun (WGS) entry which is preliminary data.</text>
</comment>
<keyword evidence="2" id="KW-1185">Reference proteome</keyword>
<dbReference type="AlphaFoldDB" id="A0A2X0IJY4"/>
<dbReference type="EMBL" id="QKYN01000081">
    <property type="protein sequence ID" value="RAG83701.1"/>
    <property type="molecule type" value="Genomic_DNA"/>
</dbReference>
<organism evidence="1 2">
    <name type="scientific">Streptacidiphilus pinicola</name>
    <dbReference type="NCBI Taxonomy" id="2219663"/>
    <lineage>
        <taxon>Bacteria</taxon>
        <taxon>Bacillati</taxon>
        <taxon>Actinomycetota</taxon>
        <taxon>Actinomycetes</taxon>
        <taxon>Kitasatosporales</taxon>
        <taxon>Streptomycetaceae</taxon>
        <taxon>Streptacidiphilus</taxon>
    </lineage>
</organism>
<evidence type="ECO:0000313" key="2">
    <source>
        <dbReference type="Proteomes" id="UP000248889"/>
    </source>
</evidence>
<dbReference type="OrthoDB" id="9847486at2"/>
<name>A0A2X0IJY4_9ACTN</name>